<dbReference type="Pfam" id="PF08550">
    <property type="entry name" value="GATA_AreA"/>
    <property type="match status" value="1"/>
</dbReference>
<proteinExistence type="predicted"/>
<feature type="compositionally biased region" description="Polar residues" evidence="1">
    <location>
        <begin position="481"/>
        <end position="491"/>
    </location>
</feature>
<keyword evidence="4" id="KW-1185">Reference proteome</keyword>
<evidence type="ECO:0000256" key="1">
    <source>
        <dbReference type="SAM" id="MobiDB-lite"/>
    </source>
</evidence>
<feature type="region of interest" description="Disordered" evidence="1">
    <location>
        <begin position="410"/>
        <end position="491"/>
    </location>
</feature>
<evidence type="ECO:0000259" key="2">
    <source>
        <dbReference type="Pfam" id="PF08550"/>
    </source>
</evidence>
<feature type="compositionally biased region" description="Low complexity" evidence="1">
    <location>
        <begin position="171"/>
        <end position="188"/>
    </location>
</feature>
<feature type="compositionally biased region" description="Polar residues" evidence="1">
    <location>
        <begin position="224"/>
        <end position="244"/>
    </location>
</feature>
<feature type="region of interest" description="Disordered" evidence="1">
    <location>
        <begin position="105"/>
        <end position="376"/>
    </location>
</feature>
<sequence length="491" mass="53208">MIVLIEGTIERIERMNTEPLDLADIAKFWKVYTTTKRRLLDPTAERLENYWWRIWGSRRRQLNGATVARLFAHISDGESFVPLRGAPSRDEGSPSLEINPRAALGASSATAFQRPSPNHNVRPSTNPSINTRTLTVMPPPILKKTRGPSTGPRPTARFVSPHESENEADSDSGAGSSSRVISQSPSPVDGNTRVDKKSSSTSRKKAGFVATSATRKKRPVIVRRQNSQSSVDKVPSSIASTQVASGKPPSVSPDSSQGRGKQSSSSKFLENFSPDLTPAPKERTTTRPDSKRSSPRQSSTTQPVGNPNSREAASEKQSRNKSSNSKSTKEKRPARSSSADGDRNPPQLSRNGTKENEGHAPQRAPISRSSGTHHDGMEILHHDRKGTASLAPTLTAATGLVAINDRTNEIETGGATSRPNSIDKGKDRAKSEARHEDIFAKRPVPPISSPSTSEPLGSLARSKSQLTMLLEKDHEDRAKNAVSQSPNGKKR</sequence>
<feature type="domain" description="Nitrogen regulatory protein areA GATA-like" evidence="2">
    <location>
        <begin position="29"/>
        <end position="56"/>
    </location>
</feature>
<evidence type="ECO:0000313" key="3">
    <source>
        <dbReference type="EMBL" id="KAG9237654.1"/>
    </source>
</evidence>
<feature type="compositionally biased region" description="Low complexity" evidence="1">
    <location>
        <begin position="255"/>
        <end position="267"/>
    </location>
</feature>
<name>A0A9P7YPY0_9HELO</name>
<dbReference type="AlphaFoldDB" id="A0A9P7YPY0"/>
<feature type="compositionally biased region" description="Polar residues" evidence="1">
    <location>
        <begin position="295"/>
        <end position="311"/>
    </location>
</feature>
<reference evidence="3" key="1">
    <citation type="journal article" date="2021" name="IMA Fungus">
        <title>Genomic characterization of three marine fungi, including Emericellopsis atlantica sp. nov. with signatures of a generalist lifestyle and marine biomass degradation.</title>
        <authorList>
            <person name="Hagestad O.C."/>
            <person name="Hou L."/>
            <person name="Andersen J.H."/>
            <person name="Hansen E.H."/>
            <person name="Altermark B."/>
            <person name="Li C."/>
            <person name="Kuhnert E."/>
            <person name="Cox R.J."/>
            <person name="Crous P.W."/>
            <person name="Spatafora J.W."/>
            <person name="Lail K."/>
            <person name="Amirebrahimi M."/>
            <person name="Lipzen A."/>
            <person name="Pangilinan J."/>
            <person name="Andreopoulos W."/>
            <person name="Hayes R.D."/>
            <person name="Ng V."/>
            <person name="Grigoriev I.V."/>
            <person name="Jackson S.A."/>
            <person name="Sutton T.D.S."/>
            <person name="Dobson A.D.W."/>
            <person name="Rama T."/>
        </authorList>
    </citation>
    <scope>NUCLEOTIDE SEQUENCE</scope>
    <source>
        <strain evidence="3">TRa018bII</strain>
    </source>
</reference>
<accession>A0A9P7YPY0</accession>
<feature type="compositionally biased region" description="Basic and acidic residues" evidence="1">
    <location>
        <begin position="421"/>
        <end position="440"/>
    </location>
</feature>
<feature type="compositionally biased region" description="Basic and acidic residues" evidence="1">
    <location>
        <begin position="280"/>
        <end position="292"/>
    </location>
</feature>
<evidence type="ECO:0000313" key="4">
    <source>
        <dbReference type="Proteomes" id="UP000824998"/>
    </source>
</evidence>
<organism evidence="3 4">
    <name type="scientific">Amylocarpus encephaloides</name>
    <dbReference type="NCBI Taxonomy" id="45428"/>
    <lineage>
        <taxon>Eukaryota</taxon>
        <taxon>Fungi</taxon>
        <taxon>Dikarya</taxon>
        <taxon>Ascomycota</taxon>
        <taxon>Pezizomycotina</taxon>
        <taxon>Leotiomycetes</taxon>
        <taxon>Helotiales</taxon>
        <taxon>Helotiales incertae sedis</taxon>
        <taxon>Amylocarpus</taxon>
    </lineage>
</organism>
<feature type="compositionally biased region" description="Polar residues" evidence="1">
    <location>
        <begin position="449"/>
        <end position="467"/>
    </location>
</feature>
<feature type="compositionally biased region" description="Polar residues" evidence="1">
    <location>
        <begin position="107"/>
        <end position="134"/>
    </location>
</feature>
<feature type="compositionally biased region" description="Basic and acidic residues" evidence="1">
    <location>
        <begin position="470"/>
        <end position="479"/>
    </location>
</feature>
<gene>
    <name evidence="3" type="ORF">BJ875DRAFT_131095</name>
</gene>
<dbReference type="OrthoDB" id="5424234at2759"/>
<protein>
    <recommendedName>
        <fullName evidence="2">Nitrogen regulatory protein areA GATA-like domain-containing protein</fullName>
    </recommendedName>
</protein>
<dbReference type="EMBL" id="MU251382">
    <property type="protein sequence ID" value="KAG9237654.1"/>
    <property type="molecule type" value="Genomic_DNA"/>
</dbReference>
<comment type="caution">
    <text evidence="3">The sequence shown here is derived from an EMBL/GenBank/DDBJ whole genome shotgun (WGS) entry which is preliminary data.</text>
</comment>
<dbReference type="InterPro" id="IPR013860">
    <property type="entry name" value="AreA_GATA"/>
</dbReference>
<dbReference type="Proteomes" id="UP000824998">
    <property type="component" value="Unassembled WGS sequence"/>
</dbReference>